<dbReference type="AlphaFoldDB" id="A0A951QXZ1"/>
<comment type="caution">
    <text evidence="1">The sequence shown here is derived from an EMBL/GenBank/DDBJ whole genome shotgun (WGS) entry which is preliminary data.</text>
</comment>
<organism evidence="1 2">
    <name type="scientific">Cyanomargarita calcarea GSE-NOS-MK-12-04C</name>
    <dbReference type="NCBI Taxonomy" id="2839659"/>
    <lineage>
        <taxon>Bacteria</taxon>
        <taxon>Bacillati</taxon>
        <taxon>Cyanobacteriota</taxon>
        <taxon>Cyanophyceae</taxon>
        <taxon>Nostocales</taxon>
        <taxon>Cyanomargaritaceae</taxon>
        <taxon>Cyanomargarita</taxon>
    </lineage>
</organism>
<name>A0A951QXZ1_9CYAN</name>
<protein>
    <submittedName>
        <fullName evidence="1">Uncharacterized protein</fullName>
    </submittedName>
</protein>
<proteinExistence type="predicted"/>
<dbReference type="Proteomes" id="UP000729701">
    <property type="component" value="Unassembled WGS sequence"/>
</dbReference>
<gene>
    <name evidence="1" type="ORF">KME60_33300</name>
</gene>
<evidence type="ECO:0000313" key="1">
    <source>
        <dbReference type="EMBL" id="MBW4672172.1"/>
    </source>
</evidence>
<reference evidence="1" key="2">
    <citation type="journal article" date="2022" name="Microbiol. Resour. Announc.">
        <title>Metagenome Sequencing to Explore Phylogenomics of Terrestrial Cyanobacteria.</title>
        <authorList>
            <person name="Ward R.D."/>
            <person name="Stajich J.E."/>
            <person name="Johansen J.R."/>
            <person name="Huntemann M."/>
            <person name="Clum A."/>
            <person name="Foster B."/>
            <person name="Foster B."/>
            <person name="Roux S."/>
            <person name="Palaniappan K."/>
            <person name="Varghese N."/>
            <person name="Mukherjee S."/>
            <person name="Reddy T.B.K."/>
            <person name="Daum C."/>
            <person name="Copeland A."/>
            <person name="Chen I.A."/>
            <person name="Ivanova N.N."/>
            <person name="Kyrpides N.C."/>
            <person name="Shapiro N."/>
            <person name="Eloe-Fadrosh E.A."/>
            <person name="Pietrasiak N."/>
        </authorList>
    </citation>
    <scope>NUCLEOTIDE SEQUENCE</scope>
    <source>
        <strain evidence="1">GSE-NOS-MK-12-04C</strain>
    </source>
</reference>
<dbReference type="EMBL" id="JAHHGZ010000065">
    <property type="protein sequence ID" value="MBW4672172.1"/>
    <property type="molecule type" value="Genomic_DNA"/>
</dbReference>
<reference evidence="1" key="1">
    <citation type="submission" date="2021-05" db="EMBL/GenBank/DDBJ databases">
        <authorList>
            <person name="Pietrasiak N."/>
            <person name="Ward R."/>
            <person name="Stajich J.E."/>
            <person name="Kurbessoian T."/>
        </authorList>
    </citation>
    <scope>NUCLEOTIDE SEQUENCE</scope>
    <source>
        <strain evidence="1">GSE-NOS-MK-12-04C</strain>
    </source>
</reference>
<evidence type="ECO:0000313" key="2">
    <source>
        <dbReference type="Proteomes" id="UP000729701"/>
    </source>
</evidence>
<accession>A0A951QXZ1</accession>
<sequence>MQSKFSGIQERNPGFFTQNLALYPMQPESFANIQLLELLTPNSQLLT</sequence>